<evidence type="ECO:0000256" key="5">
    <source>
        <dbReference type="ARBA" id="ARBA00022679"/>
    </source>
</evidence>
<evidence type="ECO:0000256" key="1">
    <source>
        <dbReference type="ARBA" id="ARBA00001933"/>
    </source>
</evidence>
<dbReference type="PANTHER" id="PTHR21152">
    <property type="entry name" value="AMINOTRANSFERASE CLASS V"/>
    <property type="match status" value="1"/>
</dbReference>
<evidence type="ECO:0000256" key="3">
    <source>
        <dbReference type="ARBA" id="ARBA00013049"/>
    </source>
</evidence>
<dbReference type="EMBL" id="FR824151">
    <property type="protein sequence ID" value="CCA20905.1"/>
    <property type="molecule type" value="Genomic_DNA"/>
</dbReference>
<reference evidence="9" key="2">
    <citation type="submission" date="2011-02" db="EMBL/GenBank/DDBJ databases">
        <authorList>
            <person name="MacLean D."/>
        </authorList>
    </citation>
    <scope>NUCLEOTIDE SEQUENCE</scope>
</reference>
<keyword evidence="6" id="KW-0663">Pyridoxal phosphate</keyword>
<dbReference type="InterPro" id="IPR015424">
    <property type="entry name" value="PyrdxlP-dep_Trfase"/>
</dbReference>
<dbReference type="InterPro" id="IPR020578">
    <property type="entry name" value="Aminotrans_V_PyrdxlP_BS"/>
</dbReference>
<dbReference type="FunFam" id="3.90.1150.10:FF:000049">
    <property type="entry name" value="Alanine-glyoxylate aminotransferase 1"/>
    <property type="match status" value="1"/>
</dbReference>
<proteinExistence type="inferred from homology"/>
<dbReference type="Gene3D" id="3.90.1150.10">
    <property type="entry name" value="Aspartate Aminotransferase, domain 1"/>
    <property type="match status" value="1"/>
</dbReference>
<keyword evidence="5" id="KW-0808">Transferase</keyword>
<dbReference type="PROSITE" id="PS00595">
    <property type="entry name" value="AA_TRANSFER_CLASS_5"/>
    <property type="match status" value="1"/>
</dbReference>
<dbReference type="FunFam" id="3.40.640.10:FF:000027">
    <property type="entry name" value="Serine--pyruvate aminotransferase, mitochondrial"/>
    <property type="match status" value="1"/>
</dbReference>
<comment type="similarity">
    <text evidence="2">Belongs to the class-V pyridoxal-phosphate-dependent aminotransferase family.</text>
</comment>
<dbReference type="HOGENOM" id="CLU_027686_5_0_1"/>
<evidence type="ECO:0000256" key="4">
    <source>
        <dbReference type="ARBA" id="ARBA00022576"/>
    </source>
</evidence>
<dbReference type="GO" id="GO:0019265">
    <property type="term" value="P:glycine biosynthetic process, by transamination of glyoxylate"/>
    <property type="evidence" value="ECO:0007669"/>
    <property type="project" value="TreeGrafter"/>
</dbReference>
<evidence type="ECO:0000256" key="7">
    <source>
        <dbReference type="RuleBase" id="RU004504"/>
    </source>
</evidence>
<accession>F0WI27</accession>
<dbReference type="EC" id="2.6.1.44" evidence="3"/>
<evidence type="ECO:0000256" key="6">
    <source>
        <dbReference type="ARBA" id="ARBA00022898"/>
    </source>
</evidence>
<evidence type="ECO:0000256" key="2">
    <source>
        <dbReference type="ARBA" id="ARBA00009236"/>
    </source>
</evidence>
<dbReference type="GO" id="GO:0005777">
    <property type="term" value="C:peroxisome"/>
    <property type="evidence" value="ECO:0007669"/>
    <property type="project" value="TreeGrafter"/>
</dbReference>
<reference evidence="9" key="1">
    <citation type="journal article" date="2011" name="PLoS Biol.">
        <title>Gene gain and loss during evolution of obligate parasitism in the white rust pathogen of Arabidopsis thaliana.</title>
        <authorList>
            <person name="Kemen E."/>
            <person name="Gardiner A."/>
            <person name="Schultz-Larsen T."/>
            <person name="Kemen A.C."/>
            <person name="Balmuth A.L."/>
            <person name="Robert-Seilaniantz A."/>
            <person name="Bailey K."/>
            <person name="Holub E."/>
            <person name="Studholme D.J."/>
            <person name="Maclean D."/>
            <person name="Jones J.D."/>
        </authorList>
    </citation>
    <scope>NUCLEOTIDE SEQUENCE</scope>
</reference>
<dbReference type="AlphaFoldDB" id="F0WI27"/>
<gene>
    <name evidence="9" type="primary">AlNc14C106G6234</name>
    <name evidence="9" type="ORF">ALNC14_070480</name>
</gene>
<keyword evidence="4" id="KW-0032">Aminotransferase</keyword>
<feature type="domain" description="Aminotransferase class V" evidence="8">
    <location>
        <begin position="228"/>
        <end position="549"/>
    </location>
</feature>
<dbReference type="InterPro" id="IPR015421">
    <property type="entry name" value="PyrdxlP-dep_Trfase_major"/>
</dbReference>
<dbReference type="GO" id="GO:0008453">
    <property type="term" value="F:alanine-glyoxylate transaminase activity"/>
    <property type="evidence" value="ECO:0007669"/>
    <property type="project" value="UniProtKB-EC"/>
</dbReference>
<name>F0WI27_9STRA</name>
<dbReference type="PANTHER" id="PTHR21152:SF24">
    <property type="entry name" value="ALANINE--GLYOXYLATE AMINOTRANSFERASE 1"/>
    <property type="match status" value="1"/>
</dbReference>
<dbReference type="Pfam" id="PF00266">
    <property type="entry name" value="Aminotran_5"/>
    <property type="match status" value="1"/>
</dbReference>
<sequence length="655" mass="72080">MENPFVPTPSIDSRGAVHGNYHSGFPFLVSPDEPTQKRCPYPFACCDDRGLSHQMKLSSHAIILIRSFRSAGSTISQHSRASPPILKVVIVPLIALGATFQHLNDLIFSFDCAFHFRYTEPFVVFHSKPSLQFALQPVALPELSSSINRSSHNVVLYIGGAPDELDATVSLQIEVYMKNIAKSNSHERMNPNATWSNPHCYSRNQMTKKTLCMIPGPVEFEERVLSSFAHAGISHVDPQVVETFGACLEKLRKVFFAPDGQPLIVAGSGTLGWDMVGANLLEEGDRVLVINTGYFGDFFGKCLECYGGNVTHLSASIGTFPTLKELETLLRNNQTSPFHLITITHVDTSTGVLVNVEAYARLIRQYHPEALIIVDSVCALGGEPLYMTEWDVDYVLTGSQKCIGVPAGLSLSIIRSRALQRFQSLHSDSSQAKRESYYLSWKNWMPIMKNYEARKPSYFATPSVNHLFALNTALDILLENGGMEQRFKEHAIAANAIQQALASLGCTLITQPGAHAHTLSCVRYPPGVSASDFLSKVRAHGVSLAGGLHQQIKTEYFRIGHMGPSTRRLDHIWKTFQAIETALLACGYILPPNAHKEAVLALQTALSTIPFKPGCAFKRAMYACPLPPKCQFYSLAALAAAFTGGFLIARLHSRV</sequence>
<evidence type="ECO:0000259" key="8">
    <source>
        <dbReference type="Pfam" id="PF00266"/>
    </source>
</evidence>
<comment type="cofactor">
    <cofactor evidence="1 7">
        <name>pyridoxal 5'-phosphate</name>
        <dbReference type="ChEBI" id="CHEBI:597326"/>
    </cofactor>
</comment>
<dbReference type="InterPro" id="IPR000192">
    <property type="entry name" value="Aminotrans_V_dom"/>
</dbReference>
<dbReference type="InterPro" id="IPR015422">
    <property type="entry name" value="PyrdxlP-dep_Trfase_small"/>
</dbReference>
<dbReference type="SUPFAM" id="SSF53383">
    <property type="entry name" value="PLP-dependent transferases"/>
    <property type="match status" value="1"/>
</dbReference>
<dbReference type="GO" id="GO:0004760">
    <property type="term" value="F:L-serine-pyruvate transaminase activity"/>
    <property type="evidence" value="ECO:0007669"/>
    <property type="project" value="TreeGrafter"/>
</dbReference>
<organism evidence="9">
    <name type="scientific">Albugo laibachii Nc14</name>
    <dbReference type="NCBI Taxonomy" id="890382"/>
    <lineage>
        <taxon>Eukaryota</taxon>
        <taxon>Sar</taxon>
        <taxon>Stramenopiles</taxon>
        <taxon>Oomycota</taxon>
        <taxon>Peronosporomycetes</taxon>
        <taxon>Albuginales</taxon>
        <taxon>Albuginaceae</taxon>
        <taxon>Albugo</taxon>
    </lineage>
</organism>
<evidence type="ECO:0000313" key="9">
    <source>
        <dbReference type="EMBL" id="CCA20905.1"/>
    </source>
</evidence>
<dbReference type="Gene3D" id="3.40.640.10">
    <property type="entry name" value="Type I PLP-dependent aspartate aminotransferase-like (Major domain)"/>
    <property type="match status" value="1"/>
</dbReference>
<protein>
    <recommendedName>
        <fullName evidence="3">alanine--glyoxylate transaminase</fullName>
        <ecNumber evidence="3">2.6.1.44</ecNumber>
    </recommendedName>
</protein>